<sequence length="182" mass="20251">MLLVTGDIVPREPERSPAGRAERMTALHADHARAVLRLLLVLTRGQRQSAEDLLQETMLRAWRHLDAVPAEPDAARRWLFTVARRLVVDRVRLQRGRPDEVQLVDMTWIPAGEDTTGAALASYAIRDALDRLSPAQRRLLCEVYLVGRSPAEVAGRLGVPIGTVKSRTHYALRALRTGLQAA</sequence>
<dbReference type="EMBL" id="BONZ01000031">
    <property type="protein sequence ID" value="GIH15161.1"/>
    <property type="molecule type" value="Genomic_DNA"/>
</dbReference>
<dbReference type="InterPro" id="IPR039425">
    <property type="entry name" value="RNA_pol_sigma-70-like"/>
</dbReference>
<dbReference type="GO" id="GO:0003677">
    <property type="term" value="F:DNA binding"/>
    <property type="evidence" value="ECO:0007669"/>
    <property type="project" value="UniProtKB-KW"/>
</dbReference>
<comment type="similarity">
    <text evidence="1">Belongs to the sigma-70 factor family. ECF subfamily.</text>
</comment>
<evidence type="ECO:0000256" key="6">
    <source>
        <dbReference type="SAM" id="MobiDB-lite"/>
    </source>
</evidence>
<dbReference type="InterPro" id="IPR007627">
    <property type="entry name" value="RNA_pol_sigma70_r2"/>
</dbReference>
<evidence type="ECO:0000256" key="4">
    <source>
        <dbReference type="ARBA" id="ARBA00023125"/>
    </source>
</evidence>
<evidence type="ECO:0000313" key="10">
    <source>
        <dbReference type="Proteomes" id="UP000642748"/>
    </source>
</evidence>
<dbReference type="CDD" id="cd06171">
    <property type="entry name" value="Sigma70_r4"/>
    <property type="match status" value="1"/>
</dbReference>
<dbReference type="NCBIfam" id="TIGR02937">
    <property type="entry name" value="sigma70-ECF"/>
    <property type="match status" value="1"/>
</dbReference>
<feature type="region of interest" description="Disordered" evidence="6">
    <location>
        <begin position="1"/>
        <end position="20"/>
    </location>
</feature>
<dbReference type="Proteomes" id="UP000642748">
    <property type="component" value="Unassembled WGS sequence"/>
</dbReference>
<dbReference type="Pfam" id="PF04542">
    <property type="entry name" value="Sigma70_r2"/>
    <property type="match status" value="1"/>
</dbReference>
<keyword evidence="10" id="KW-1185">Reference proteome</keyword>
<dbReference type="InterPro" id="IPR036388">
    <property type="entry name" value="WH-like_DNA-bd_sf"/>
</dbReference>
<keyword evidence="5" id="KW-0804">Transcription</keyword>
<keyword evidence="4" id="KW-0238">DNA-binding</keyword>
<feature type="compositionally biased region" description="Basic and acidic residues" evidence="6">
    <location>
        <begin position="9"/>
        <end position="20"/>
    </location>
</feature>
<dbReference type="SUPFAM" id="SSF88946">
    <property type="entry name" value="Sigma2 domain of RNA polymerase sigma factors"/>
    <property type="match status" value="1"/>
</dbReference>
<dbReference type="PANTHER" id="PTHR43133:SF52">
    <property type="entry name" value="ECF RNA POLYMERASE SIGMA FACTOR SIGL"/>
    <property type="match status" value="1"/>
</dbReference>
<proteinExistence type="inferred from homology"/>
<evidence type="ECO:0000256" key="3">
    <source>
        <dbReference type="ARBA" id="ARBA00023082"/>
    </source>
</evidence>
<keyword evidence="2" id="KW-0805">Transcription regulation</keyword>
<dbReference type="InterPro" id="IPR013324">
    <property type="entry name" value="RNA_pol_sigma_r3/r4-like"/>
</dbReference>
<dbReference type="PANTHER" id="PTHR43133">
    <property type="entry name" value="RNA POLYMERASE ECF-TYPE SIGMA FACTO"/>
    <property type="match status" value="1"/>
</dbReference>
<accession>A0A8J3VR40</accession>
<dbReference type="Pfam" id="PF04545">
    <property type="entry name" value="Sigma70_r4"/>
    <property type="match status" value="1"/>
</dbReference>
<evidence type="ECO:0000256" key="2">
    <source>
        <dbReference type="ARBA" id="ARBA00023015"/>
    </source>
</evidence>
<dbReference type="GO" id="GO:0016987">
    <property type="term" value="F:sigma factor activity"/>
    <property type="evidence" value="ECO:0007669"/>
    <property type="project" value="UniProtKB-KW"/>
</dbReference>
<evidence type="ECO:0000259" key="8">
    <source>
        <dbReference type="Pfam" id="PF04545"/>
    </source>
</evidence>
<dbReference type="InterPro" id="IPR013325">
    <property type="entry name" value="RNA_pol_sigma_r2"/>
</dbReference>
<dbReference type="Gene3D" id="1.10.10.10">
    <property type="entry name" value="Winged helix-like DNA-binding domain superfamily/Winged helix DNA-binding domain"/>
    <property type="match status" value="1"/>
</dbReference>
<reference evidence="9" key="1">
    <citation type="submission" date="2021-01" db="EMBL/GenBank/DDBJ databases">
        <title>Whole genome shotgun sequence of Rugosimonospora africana NBRC 104875.</title>
        <authorList>
            <person name="Komaki H."/>
            <person name="Tamura T."/>
        </authorList>
    </citation>
    <scope>NUCLEOTIDE SEQUENCE</scope>
    <source>
        <strain evidence="9">NBRC 104875</strain>
    </source>
</reference>
<feature type="domain" description="RNA polymerase sigma-70 region 4" evidence="8">
    <location>
        <begin position="128"/>
        <end position="176"/>
    </location>
</feature>
<dbReference type="SUPFAM" id="SSF88659">
    <property type="entry name" value="Sigma3 and sigma4 domains of RNA polymerase sigma factors"/>
    <property type="match status" value="1"/>
</dbReference>
<evidence type="ECO:0000313" key="9">
    <source>
        <dbReference type="EMBL" id="GIH15161.1"/>
    </source>
</evidence>
<dbReference type="InterPro" id="IPR014284">
    <property type="entry name" value="RNA_pol_sigma-70_dom"/>
</dbReference>
<organism evidence="9 10">
    <name type="scientific">Rugosimonospora africana</name>
    <dbReference type="NCBI Taxonomy" id="556532"/>
    <lineage>
        <taxon>Bacteria</taxon>
        <taxon>Bacillati</taxon>
        <taxon>Actinomycetota</taxon>
        <taxon>Actinomycetes</taxon>
        <taxon>Micromonosporales</taxon>
        <taxon>Micromonosporaceae</taxon>
        <taxon>Rugosimonospora</taxon>
    </lineage>
</organism>
<comment type="caution">
    <text evidence="9">The sequence shown here is derived from an EMBL/GenBank/DDBJ whole genome shotgun (WGS) entry which is preliminary data.</text>
</comment>
<keyword evidence="3" id="KW-0731">Sigma factor</keyword>
<dbReference type="Gene3D" id="1.10.1740.10">
    <property type="match status" value="1"/>
</dbReference>
<dbReference type="GO" id="GO:0006352">
    <property type="term" value="P:DNA-templated transcription initiation"/>
    <property type="evidence" value="ECO:0007669"/>
    <property type="project" value="InterPro"/>
</dbReference>
<protein>
    <submittedName>
        <fullName evidence="9">RNA polymerase sigma factor</fullName>
    </submittedName>
</protein>
<dbReference type="AlphaFoldDB" id="A0A8J3VR40"/>
<evidence type="ECO:0000256" key="5">
    <source>
        <dbReference type="ARBA" id="ARBA00023163"/>
    </source>
</evidence>
<gene>
    <name evidence="9" type="primary">rpoE_21</name>
    <name evidence="9" type="ORF">Raf01_33330</name>
</gene>
<evidence type="ECO:0000259" key="7">
    <source>
        <dbReference type="Pfam" id="PF04542"/>
    </source>
</evidence>
<evidence type="ECO:0000256" key="1">
    <source>
        <dbReference type="ARBA" id="ARBA00010641"/>
    </source>
</evidence>
<dbReference type="InterPro" id="IPR007630">
    <property type="entry name" value="RNA_pol_sigma70_r4"/>
</dbReference>
<name>A0A8J3VR40_9ACTN</name>
<feature type="domain" description="RNA polymerase sigma-70 region 2" evidence="7">
    <location>
        <begin position="29"/>
        <end position="95"/>
    </location>
</feature>